<keyword evidence="1" id="KW-0175">Coiled coil</keyword>
<feature type="compositionally biased region" description="Low complexity" evidence="2">
    <location>
        <begin position="493"/>
        <end position="511"/>
    </location>
</feature>
<organism evidence="3 4">
    <name type="scientific">Prorocentrum cordatum</name>
    <dbReference type="NCBI Taxonomy" id="2364126"/>
    <lineage>
        <taxon>Eukaryota</taxon>
        <taxon>Sar</taxon>
        <taxon>Alveolata</taxon>
        <taxon>Dinophyceae</taxon>
        <taxon>Prorocentrales</taxon>
        <taxon>Prorocentraceae</taxon>
        <taxon>Prorocentrum</taxon>
    </lineage>
</organism>
<accession>A0ABN9WIQ3</accession>
<feature type="non-terminal residue" evidence="3">
    <location>
        <position position="1"/>
    </location>
</feature>
<evidence type="ECO:0000256" key="2">
    <source>
        <dbReference type="SAM" id="MobiDB-lite"/>
    </source>
</evidence>
<protein>
    <submittedName>
        <fullName evidence="3">Uncharacterized protein</fullName>
    </submittedName>
</protein>
<dbReference type="Proteomes" id="UP001189429">
    <property type="component" value="Unassembled WGS sequence"/>
</dbReference>
<comment type="caution">
    <text evidence="3">The sequence shown here is derived from an EMBL/GenBank/DDBJ whole genome shotgun (WGS) entry which is preliminary data.</text>
</comment>
<evidence type="ECO:0000313" key="3">
    <source>
        <dbReference type="EMBL" id="CAK0886382.1"/>
    </source>
</evidence>
<keyword evidence="4" id="KW-1185">Reference proteome</keyword>
<dbReference type="EMBL" id="CAUYUJ010018796">
    <property type="protein sequence ID" value="CAK0886382.1"/>
    <property type="molecule type" value="Genomic_DNA"/>
</dbReference>
<sequence length="597" mass="64938">GMEARLQASLQTAVATASASMSQAFQDTAIDLAKQNDARFQAMEDRIAPVEARMDDLERMQQEIQMLKDELVVLNLGVSVPQTGGNWDRDPDPAAVEQTLAPLVAEAQLHDHARLESDAVSQGFWLRCKGAATLAERRVNKLPQLMRLGQGQRREVHAPAPTGAQVSLSSGKDRNRRQVTHELAPKKIRQGIERTLPHKLFMEKDAAALSPQRTQLPRVDIASPTAHPNILWNMACIRKFNLNKDEVAEAVAKALQPEAQERCLYMARCSGGAQPGGAGAAHFASWNDRAFASYSPKIIERKLRYLQTHWRGPVALATQETHAGAETTQQLLGRAARDVERFASAPIGARADAGGAAIVSPAQTGGGRIVDVPYYVIPGRALRVAASQPGAELRRWNARNFGFTAEMRARLLQQIRADPVWAHAAPAARAAVIVGDSNYGDVLERASRIDKVLVSVPRWALCQQWQAASARSEPRKLHISGASDHAMPIASITPRAPRPAAGGPAPTPTKLTKLPRYKEIVERHCEEVCWEPLAPPDAYAAHVTTLRAAAELLQAERLATDGGARRQDAKLARIVMAQNPWASDAIELGAQGQPDRA</sequence>
<proteinExistence type="predicted"/>
<reference evidence="3" key="1">
    <citation type="submission" date="2023-10" db="EMBL/GenBank/DDBJ databases">
        <authorList>
            <person name="Chen Y."/>
            <person name="Shah S."/>
            <person name="Dougan E. K."/>
            <person name="Thang M."/>
            <person name="Chan C."/>
        </authorList>
    </citation>
    <scope>NUCLEOTIDE SEQUENCE [LARGE SCALE GENOMIC DNA]</scope>
</reference>
<feature type="coiled-coil region" evidence="1">
    <location>
        <begin position="50"/>
        <end position="77"/>
    </location>
</feature>
<feature type="non-terminal residue" evidence="3">
    <location>
        <position position="597"/>
    </location>
</feature>
<evidence type="ECO:0000256" key="1">
    <source>
        <dbReference type="SAM" id="Coils"/>
    </source>
</evidence>
<feature type="region of interest" description="Disordered" evidence="2">
    <location>
        <begin position="492"/>
        <end position="511"/>
    </location>
</feature>
<gene>
    <name evidence="3" type="ORF">PCOR1329_LOCUS67746</name>
</gene>
<evidence type="ECO:0000313" key="4">
    <source>
        <dbReference type="Proteomes" id="UP001189429"/>
    </source>
</evidence>
<name>A0ABN9WIQ3_9DINO</name>
<feature type="region of interest" description="Disordered" evidence="2">
    <location>
        <begin position="152"/>
        <end position="176"/>
    </location>
</feature>